<dbReference type="Gene3D" id="3.40.50.720">
    <property type="entry name" value="NAD(P)-binding Rossmann-like Domain"/>
    <property type="match status" value="1"/>
</dbReference>
<sequence length="277" mass="28581">MIVVTGATGNVGRPLVQALAGAGAQVTAVSRTATELPPGVRHRVADLTDPQGLRAALSGAEALFLLIAGSGLELDPDALLGAAKAAGVRRVVLQSSQIVGTRPDSPSHAGLRAFEEAVHLSGLDWTVLRPGGFASNAYLWAEAVRTHRTVAAPFGDVGLPVVDPADLAEVAAAALLGDGHAGRTYELTGPAPISPREQAEAIGAALGEPVRFLPQSPAEARAQLLHFMPEPVVDGTLDLLGRPSAAEQRVSPDAERVLGRPARPFAAWAQRNAAAFR</sequence>
<dbReference type="AlphaFoldDB" id="A0AB33K6S7"/>
<organism evidence="2">
    <name type="scientific">Kitasatospora sp. CMC57</name>
    <dbReference type="NCBI Taxonomy" id="3231513"/>
    <lineage>
        <taxon>Bacteria</taxon>
        <taxon>Bacillati</taxon>
        <taxon>Actinomycetota</taxon>
        <taxon>Actinomycetes</taxon>
        <taxon>Kitasatosporales</taxon>
        <taxon>Streptomycetaceae</taxon>
        <taxon>Kitasatospora</taxon>
    </lineage>
</organism>
<dbReference type="Pfam" id="PF13460">
    <property type="entry name" value="NAD_binding_10"/>
    <property type="match status" value="1"/>
</dbReference>
<reference evidence="2" key="1">
    <citation type="submission" date="2024-07" db="EMBL/GenBank/DDBJ databases">
        <title>Complete genome sequences of cellulolytic bacteria, Kitasatospora sp. CMC57 and Streptomyces sp. CMC78, isolated from Japanese agricultural soil.</title>
        <authorList>
            <person name="Hashimoto T."/>
            <person name="Ito M."/>
            <person name="Iwamoto M."/>
            <person name="Fukahori D."/>
            <person name="Shoda T."/>
            <person name="Sakoda M."/>
            <person name="Morohoshi T."/>
            <person name="Mitsuboshi M."/>
            <person name="Nishizawa T."/>
        </authorList>
    </citation>
    <scope>NUCLEOTIDE SEQUENCE</scope>
    <source>
        <strain evidence="2">CMC57</strain>
    </source>
</reference>
<accession>A0AB33K6S7</accession>
<dbReference type="RefSeq" id="WP_407992278.1">
    <property type="nucleotide sequence ID" value="NZ_AP035881.2"/>
</dbReference>
<dbReference type="SUPFAM" id="SSF51735">
    <property type="entry name" value="NAD(P)-binding Rossmann-fold domains"/>
    <property type="match status" value="1"/>
</dbReference>
<dbReference type="PANTHER" id="PTHR43162:SF1">
    <property type="entry name" value="PRESTALK A DIFFERENTIATION PROTEIN A"/>
    <property type="match status" value="1"/>
</dbReference>
<evidence type="ECO:0000313" key="2">
    <source>
        <dbReference type="EMBL" id="BFP49571.1"/>
    </source>
</evidence>
<dbReference type="InterPro" id="IPR051604">
    <property type="entry name" value="Ergot_Alk_Oxidoreductase"/>
</dbReference>
<name>A0AB33K6S7_9ACTN</name>
<protein>
    <submittedName>
        <fullName evidence="2">NAD(P)H-binding protein</fullName>
    </submittedName>
</protein>
<dbReference type="InterPro" id="IPR036291">
    <property type="entry name" value="NAD(P)-bd_dom_sf"/>
</dbReference>
<dbReference type="InterPro" id="IPR016040">
    <property type="entry name" value="NAD(P)-bd_dom"/>
</dbReference>
<dbReference type="Gene3D" id="3.90.25.10">
    <property type="entry name" value="UDP-galactose 4-epimerase, domain 1"/>
    <property type="match status" value="1"/>
</dbReference>
<evidence type="ECO:0000259" key="1">
    <source>
        <dbReference type="Pfam" id="PF13460"/>
    </source>
</evidence>
<dbReference type="PANTHER" id="PTHR43162">
    <property type="match status" value="1"/>
</dbReference>
<proteinExistence type="predicted"/>
<feature type="domain" description="NAD(P)-binding" evidence="1">
    <location>
        <begin position="6"/>
        <end position="175"/>
    </location>
</feature>
<gene>
    <name evidence="2" type="ORF">KCMC57_59390</name>
</gene>
<dbReference type="EMBL" id="AP035881">
    <property type="protein sequence ID" value="BFP49571.1"/>
    <property type="molecule type" value="Genomic_DNA"/>
</dbReference>